<name>A0AAJ0F7M1_9PEZI</name>
<evidence type="ECO:0000313" key="2">
    <source>
        <dbReference type="EMBL" id="KAK1758111.1"/>
    </source>
</evidence>
<feature type="compositionally biased region" description="Low complexity" evidence="1">
    <location>
        <begin position="336"/>
        <end position="346"/>
    </location>
</feature>
<gene>
    <name evidence="2" type="ORF">QBC47DRAFT_373727</name>
</gene>
<comment type="caution">
    <text evidence="2">The sequence shown here is derived from an EMBL/GenBank/DDBJ whole genome shotgun (WGS) entry which is preliminary data.</text>
</comment>
<dbReference type="Proteomes" id="UP001239445">
    <property type="component" value="Unassembled WGS sequence"/>
</dbReference>
<feature type="compositionally biased region" description="Basic and acidic residues" evidence="1">
    <location>
        <begin position="347"/>
        <end position="359"/>
    </location>
</feature>
<dbReference type="EMBL" id="MU839829">
    <property type="protein sequence ID" value="KAK1758111.1"/>
    <property type="molecule type" value="Genomic_DNA"/>
</dbReference>
<evidence type="ECO:0000256" key="1">
    <source>
        <dbReference type="SAM" id="MobiDB-lite"/>
    </source>
</evidence>
<keyword evidence="3" id="KW-1185">Reference proteome</keyword>
<feature type="region of interest" description="Disordered" evidence="1">
    <location>
        <begin position="1"/>
        <end position="25"/>
    </location>
</feature>
<dbReference type="AlphaFoldDB" id="A0AAJ0F7M1"/>
<sequence length="372" mass="39411">MSDDANNNSPAAAAADSSPSENTDSFPDFNLFIPLTADDTDAAGFRIKNAPPGADGTPETNRIHLTGYDRANATAVRGRLLHVVHGTVSTSSRRPASLLVFEWLLVPGKLGRRFREADIDITFAAAGRRRGRDLAEFAPGVVGVAPDVPVESCVSSREVTVETSWGAKITAGYAPFVSGGPEVARKKTEVTRRSDYRFVAGYPTYVEKTHGEPNAVHWTLQENRHEESGLPGRVRTAVLLQRNVGDNKGMFSATIKTSVKVSVLADGAESLRKLVGLIPKDDPVYFDPGAVQGTAHGAAVLYGSPDVAGVTSPVDKNNLIREDLAKLVAVDGGTNPSSAQPAAAKPPDSKPSEPEDTQEHGVNVNVDVGLEV</sequence>
<proteinExistence type="predicted"/>
<accession>A0AAJ0F7M1</accession>
<feature type="compositionally biased region" description="Low complexity" evidence="1">
    <location>
        <begin position="1"/>
        <end position="20"/>
    </location>
</feature>
<protein>
    <submittedName>
        <fullName evidence="2">Uncharacterized protein</fullName>
    </submittedName>
</protein>
<reference evidence="2" key="1">
    <citation type="submission" date="2023-06" db="EMBL/GenBank/DDBJ databases">
        <title>Genome-scale phylogeny and comparative genomics of the fungal order Sordariales.</title>
        <authorList>
            <consortium name="Lawrence Berkeley National Laboratory"/>
            <person name="Hensen N."/>
            <person name="Bonometti L."/>
            <person name="Westerberg I."/>
            <person name="Brannstrom I.O."/>
            <person name="Guillou S."/>
            <person name="Cros-Aarteil S."/>
            <person name="Calhoun S."/>
            <person name="Haridas S."/>
            <person name="Kuo A."/>
            <person name="Mondo S."/>
            <person name="Pangilinan J."/>
            <person name="Riley R."/>
            <person name="Labutti K."/>
            <person name="Andreopoulos B."/>
            <person name="Lipzen A."/>
            <person name="Chen C."/>
            <person name="Yanf M."/>
            <person name="Daum C."/>
            <person name="Ng V."/>
            <person name="Clum A."/>
            <person name="Steindorff A."/>
            <person name="Ohm R."/>
            <person name="Martin F."/>
            <person name="Silar P."/>
            <person name="Natvig D."/>
            <person name="Lalanne C."/>
            <person name="Gautier V."/>
            <person name="Ament-Velasquez S.L."/>
            <person name="Kruys A."/>
            <person name="Hutchinson M.I."/>
            <person name="Powell A.J."/>
            <person name="Barry K."/>
            <person name="Miller A.N."/>
            <person name="Grigoriev I.V."/>
            <person name="Debuchy R."/>
            <person name="Gladieux P."/>
            <person name="Thoren M.H."/>
            <person name="Johannesson H."/>
        </authorList>
    </citation>
    <scope>NUCLEOTIDE SEQUENCE</scope>
    <source>
        <strain evidence="2">PSN4</strain>
    </source>
</reference>
<organism evidence="2 3">
    <name type="scientific">Echria macrotheca</name>
    <dbReference type="NCBI Taxonomy" id="438768"/>
    <lineage>
        <taxon>Eukaryota</taxon>
        <taxon>Fungi</taxon>
        <taxon>Dikarya</taxon>
        <taxon>Ascomycota</taxon>
        <taxon>Pezizomycotina</taxon>
        <taxon>Sordariomycetes</taxon>
        <taxon>Sordariomycetidae</taxon>
        <taxon>Sordariales</taxon>
        <taxon>Schizotheciaceae</taxon>
        <taxon>Echria</taxon>
    </lineage>
</organism>
<feature type="region of interest" description="Disordered" evidence="1">
    <location>
        <begin position="331"/>
        <end position="372"/>
    </location>
</feature>
<evidence type="ECO:0000313" key="3">
    <source>
        <dbReference type="Proteomes" id="UP001239445"/>
    </source>
</evidence>